<evidence type="ECO:0000313" key="10">
    <source>
        <dbReference type="Proteomes" id="UP000727993"/>
    </source>
</evidence>
<evidence type="ECO:0000259" key="6">
    <source>
        <dbReference type="Pfam" id="PF00441"/>
    </source>
</evidence>
<name>A0A936TF07_9ACTN</name>
<organism evidence="9 10">
    <name type="scientific">Candidatus Neomicrothrix subdominans</name>
    <dbReference type="NCBI Taxonomy" id="2954438"/>
    <lineage>
        <taxon>Bacteria</taxon>
        <taxon>Bacillati</taxon>
        <taxon>Actinomycetota</taxon>
        <taxon>Acidimicrobiia</taxon>
        <taxon>Acidimicrobiales</taxon>
        <taxon>Microthrixaceae</taxon>
        <taxon>Candidatus Neomicrothrix</taxon>
    </lineage>
</organism>
<dbReference type="InterPro" id="IPR013786">
    <property type="entry name" value="AcylCoA_DH/ox_N"/>
</dbReference>
<keyword evidence="4" id="KW-0274">FAD</keyword>
<keyword evidence="5" id="KW-0560">Oxidoreductase</keyword>
<evidence type="ECO:0000256" key="1">
    <source>
        <dbReference type="ARBA" id="ARBA00001974"/>
    </source>
</evidence>
<evidence type="ECO:0000256" key="5">
    <source>
        <dbReference type="ARBA" id="ARBA00023002"/>
    </source>
</evidence>
<comment type="cofactor">
    <cofactor evidence="1">
        <name>FAD</name>
        <dbReference type="ChEBI" id="CHEBI:57692"/>
    </cofactor>
</comment>
<dbReference type="Gene3D" id="1.10.540.10">
    <property type="entry name" value="Acyl-CoA dehydrogenase/oxidase, N-terminal domain"/>
    <property type="match status" value="2"/>
</dbReference>
<keyword evidence="3" id="KW-0285">Flavoprotein</keyword>
<comment type="similarity">
    <text evidence="2">Belongs to the acyl-CoA dehydrogenase family.</text>
</comment>
<evidence type="ECO:0000256" key="2">
    <source>
        <dbReference type="ARBA" id="ARBA00009347"/>
    </source>
</evidence>
<dbReference type="PANTHER" id="PTHR43292:SF4">
    <property type="entry name" value="ACYL-COA DEHYDROGENASE FADE34"/>
    <property type="match status" value="1"/>
</dbReference>
<feature type="domain" description="Acyl-CoA dehydrogenase/oxidase C-terminal" evidence="6">
    <location>
        <begin position="568"/>
        <end position="712"/>
    </location>
</feature>
<dbReference type="SUPFAM" id="SSF56645">
    <property type="entry name" value="Acyl-CoA dehydrogenase NM domain-like"/>
    <property type="match status" value="2"/>
</dbReference>
<dbReference type="Pfam" id="PF00441">
    <property type="entry name" value="Acyl-CoA_dh_1"/>
    <property type="match status" value="2"/>
</dbReference>
<feature type="domain" description="Acyl-CoA dehydrogenase/oxidase N-terminal" evidence="8">
    <location>
        <begin position="6"/>
        <end position="116"/>
    </location>
</feature>
<dbReference type="InterPro" id="IPR052161">
    <property type="entry name" value="Mycobact_Acyl-CoA_DH"/>
</dbReference>
<dbReference type="InterPro" id="IPR037069">
    <property type="entry name" value="AcylCoA_DH/ox_N_sf"/>
</dbReference>
<dbReference type="Pfam" id="PF02771">
    <property type="entry name" value="Acyl-CoA_dh_N"/>
    <property type="match status" value="2"/>
</dbReference>
<dbReference type="GO" id="GO:0050660">
    <property type="term" value="F:flavin adenine dinucleotide binding"/>
    <property type="evidence" value="ECO:0007669"/>
    <property type="project" value="InterPro"/>
</dbReference>
<dbReference type="AlphaFoldDB" id="A0A936TF07"/>
<feature type="domain" description="Acyl-CoA oxidase/dehydrogenase middle" evidence="7">
    <location>
        <begin position="461"/>
        <end position="555"/>
    </location>
</feature>
<dbReference type="InterPro" id="IPR009075">
    <property type="entry name" value="AcylCo_DH/oxidase_C"/>
</dbReference>
<evidence type="ECO:0000259" key="7">
    <source>
        <dbReference type="Pfam" id="PF02770"/>
    </source>
</evidence>
<evidence type="ECO:0000256" key="3">
    <source>
        <dbReference type="ARBA" id="ARBA00022630"/>
    </source>
</evidence>
<dbReference type="Pfam" id="PF02770">
    <property type="entry name" value="Acyl-CoA_dh_M"/>
    <property type="match status" value="1"/>
</dbReference>
<sequence>MAIAITEDHQALGATVADLADKRQLLEANRSLLEATEENLPAAWDEIAKLGWLGLHVPEAYGGSGFGLEELVVVVEELARKVAPGPFVPTVIASAAIAAIGDEAACADLLPGLADGSRTAAVALGALGATATLSGSTISGSAGVVLGGGLASVLLVAFGDDVAVVDLSDPGVTVETPVNLDPSRRSARITLDDTPATVLAGGAQAMLDMSRLILSADAVGIAAECTRAAAEYAKERIQFGRPIAMFQAVKHHCANMAVATEMATAATWDAARAAATGGDQLSYTAAVAATLAAPAADLCANLNTQVHGGIAITWEHEAHLYLRRATTLLHFLDADGAAADLVDLARRGVTRAKTVELPPEAETIRADVRAFVDELAELSEEEQKAKLVETGYAMPHWPKPYGRAAGPIEQLVIEQEFGTAKVTRPSYGITGWNILTLIQYGTEDQVQRWVKPALDQEVVWCQLFSEPDAGSDAAGVTTKGTRVDGGWLVNGQKVWTSGAHYSGMGFATVRTNPDVPKHDGITMMVIDMHAEGVEVRPLKMVNGGKEFNEVFFSDVFVPDDDVVGPVDGGWTVARATLGNESVSIGSGDGGMAMPPELLMSAYDAHPERLGGGAARLGRYLADHQAMGLLNLRSTNRAVSGSEPGPEGAVTKLVLSELGHDAAAILTELYGPDAVFMDGDAVIGNQMVLMHRALSIAGGTSEIKRNQIGERILGMPRDPLIN</sequence>
<dbReference type="EMBL" id="JADJZA010000007">
    <property type="protein sequence ID" value="MBK9297597.1"/>
    <property type="molecule type" value="Genomic_DNA"/>
</dbReference>
<dbReference type="GO" id="GO:0005886">
    <property type="term" value="C:plasma membrane"/>
    <property type="evidence" value="ECO:0007669"/>
    <property type="project" value="TreeGrafter"/>
</dbReference>
<dbReference type="FunFam" id="2.40.110.10:FF:000011">
    <property type="entry name" value="Acyl-CoA dehydrogenase FadE34"/>
    <property type="match status" value="1"/>
</dbReference>
<dbReference type="Proteomes" id="UP000727993">
    <property type="component" value="Unassembled WGS sequence"/>
</dbReference>
<dbReference type="GO" id="GO:0016627">
    <property type="term" value="F:oxidoreductase activity, acting on the CH-CH group of donors"/>
    <property type="evidence" value="ECO:0007669"/>
    <property type="project" value="InterPro"/>
</dbReference>
<dbReference type="PANTHER" id="PTHR43292">
    <property type="entry name" value="ACYL-COA DEHYDROGENASE"/>
    <property type="match status" value="1"/>
</dbReference>
<feature type="domain" description="Acyl-CoA dehydrogenase/oxidase N-terminal" evidence="8">
    <location>
        <begin position="359"/>
        <end position="456"/>
    </location>
</feature>
<gene>
    <name evidence="9" type="ORF">IPN02_12355</name>
</gene>
<evidence type="ECO:0000256" key="4">
    <source>
        <dbReference type="ARBA" id="ARBA00022827"/>
    </source>
</evidence>
<comment type="caution">
    <text evidence="9">The sequence shown here is derived from an EMBL/GenBank/DDBJ whole genome shotgun (WGS) entry which is preliminary data.</text>
</comment>
<accession>A0A936TF07</accession>
<protein>
    <submittedName>
        <fullName evidence="9">Acyl-CoA dehydrogenase</fullName>
    </submittedName>
</protein>
<dbReference type="InterPro" id="IPR006091">
    <property type="entry name" value="Acyl-CoA_Oxase/DH_mid-dom"/>
</dbReference>
<dbReference type="InterPro" id="IPR046373">
    <property type="entry name" value="Acyl-CoA_Oxase/DH_mid-dom_sf"/>
</dbReference>
<dbReference type="Gene3D" id="1.20.140.10">
    <property type="entry name" value="Butyryl-CoA Dehydrogenase, subunit A, domain 3"/>
    <property type="match status" value="2"/>
</dbReference>
<dbReference type="SUPFAM" id="SSF47203">
    <property type="entry name" value="Acyl-CoA dehydrogenase C-terminal domain-like"/>
    <property type="match status" value="2"/>
</dbReference>
<dbReference type="InterPro" id="IPR009100">
    <property type="entry name" value="AcylCoA_DH/oxidase_NM_dom_sf"/>
</dbReference>
<proteinExistence type="inferred from homology"/>
<dbReference type="InterPro" id="IPR036250">
    <property type="entry name" value="AcylCo_DH-like_C"/>
</dbReference>
<evidence type="ECO:0000313" key="9">
    <source>
        <dbReference type="EMBL" id="MBK9297597.1"/>
    </source>
</evidence>
<dbReference type="Gene3D" id="2.40.110.10">
    <property type="entry name" value="Butyryl-CoA Dehydrogenase, subunit A, domain 2"/>
    <property type="match status" value="1"/>
</dbReference>
<feature type="domain" description="Acyl-CoA dehydrogenase/oxidase C-terminal" evidence="6">
    <location>
        <begin position="203"/>
        <end position="327"/>
    </location>
</feature>
<evidence type="ECO:0000259" key="8">
    <source>
        <dbReference type="Pfam" id="PF02771"/>
    </source>
</evidence>
<reference evidence="9 10" key="1">
    <citation type="submission" date="2020-10" db="EMBL/GenBank/DDBJ databases">
        <title>Connecting structure to function with the recovery of over 1000 high-quality activated sludge metagenome-assembled genomes encoding full-length rRNA genes using long-read sequencing.</title>
        <authorList>
            <person name="Singleton C.M."/>
            <person name="Petriglieri F."/>
            <person name="Kristensen J.M."/>
            <person name="Kirkegaard R.H."/>
            <person name="Michaelsen T.Y."/>
            <person name="Andersen M.H."/>
            <person name="Karst S.M."/>
            <person name="Dueholm M.S."/>
            <person name="Nielsen P.H."/>
            <person name="Albertsen M."/>
        </authorList>
    </citation>
    <scope>NUCLEOTIDE SEQUENCE [LARGE SCALE GENOMIC DNA]</scope>
    <source>
        <strain evidence="9">Lyne_18-Q3-R50-59_MAXAC.006</strain>
    </source>
</reference>